<organism evidence="11 12">
    <name type="scientific">Phtheirospermum japonicum</name>
    <dbReference type="NCBI Taxonomy" id="374723"/>
    <lineage>
        <taxon>Eukaryota</taxon>
        <taxon>Viridiplantae</taxon>
        <taxon>Streptophyta</taxon>
        <taxon>Embryophyta</taxon>
        <taxon>Tracheophyta</taxon>
        <taxon>Spermatophyta</taxon>
        <taxon>Magnoliopsida</taxon>
        <taxon>eudicotyledons</taxon>
        <taxon>Gunneridae</taxon>
        <taxon>Pentapetalae</taxon>
        <taxon>asterids</taxon>
        <taxon>lamiids</taxon>
        <taxon>Lamiales</taxon>
        <taxon>Orobanchaceae</taxon>
        <taxon>Orobanchaceae incertae sedis</taxon>
        <taxon>Phtheirospermum</taxon>
    </lineage>
</organism>
<dbReference type="InterPro" id="IPR044066">
    <property type="entry name" value="TRIAD_supradom"/>
</dbReference>
<evidence type="ECO:0000256" key="9">
    <source>
        <dbReference type="ARBA" id="ARBA00022833"/>
    </source>
</evidence>
<sequence length="180" mass="20967">MKCIGSYIQAKVEQNTATIHCPDKKCDITLDPVECQPLITNEIFVKLCDRLCESAIAGSNKYYCPYQQCSEFLIDECDGRTNRCKCPRCKRLFCYKCRIPWHAGYYCSESHQRRDSNEKKFGVLVEKMKWTRCPGCGQPIEHAGGCLSVICRYVYHQHRFSCLVTKLQIWYYKFRGVSVN</sequence>
<name>A0A830CXY2_9LAMI</name>
<comment type="cofactor">
    <cofactor evidence="2">
        <name>Zn(2+)</name>
        <dbReference type="ChEBI" id="CHEBI:29105"/>
    </cofactor>
</comment>
<evidence type="ECO:0000256" key="4">
    <source>
        <dbReference type="ARBA" id="ARBA00022679"/>
    </source>
</evidence>
<feature type="domain" description="RING-type" evidence="10">
    <location>
        <begin position="1"/>
        <end position="180"/>
    </location>
</feature>
<evidence type="ECO:0000313" key="12">
    <source>
        <dbReference type="Proteomes" id="UP000653305"/>
    </source>
</evidence>
<keyword evidence="8" id="KW-0833">Ubl conjugation pathway</keyword>
<comment type="caution">
    <text evidence="11">The sequence shown here is derived from an EMBL/GenBank/DDBJ whole genome shotgun (WGS) entry which is preliminary data.</text>
</comment>
<dbReference type="Proteomes" id="UP000653305">
    <property type="component" value="Unassembled WGS sequence"/>
</dbReference>
<dbReference type="GO" id="GO:0061630">
    <property type="term" value="F:ubiquitin protein ligase activity"/>
    <property type="evidence" value="ECO:0007669"/>
    <property type="project" value="UniProtKB-EC"/>
</dbReference>
<dbReference type="EC" id="2.3.2.31" evidence="3"/>
<keyword evidence="12" id="KW-1185">Reference proteome</keyword>
<protein>
    <recommendedName>
        <fullName evidence="3">RBR-type E3 ubiquitin transferase</fullName>
        <ecNumber evidence="3">2.3.2.31</ecNumber>
    </recommendedName>
</protein>
<dbReference type="InterPro" id="IPR031127">
    <property type="entry name" value="E3_UB_ligase_RBR"/>
</dbReference>
<evidence type="ECO:0000256" key="7">
    <source>
        <dbReference type="ARBA" id="ARBA00022771"/>
    </source>
</evidence>
<dbReference type="InterPro" id="IPR002867">
    <property type="entry name" value="IBR_dom"/>
</dbReference>
<comment type="catalytic activity">
    <reaction evidence="1">
        <text>[E2 ubiquitin-conjugating enzyme]-S-ubiquitinyl-L-cysteine + [acceptor protein]-L-lysine = [E2 ubiquitin-conjugating enzyme]-L-cysteine + [acceptor protein]-N(6)-ubiquitinyl-L-lysine.</text>
        <dbReference type="EC" id="2.3.2.31"/>
    </reaction>
</comment>
<dbReference type="PANTHER" id="PTHR11685">
    <property type="entry name" value="RBR FAMILY RING FINGER AND IBR DOMAIN-CONTAINING"/>
    <property type="match status" value="1"/>
</dbReference>
<dbReference type="EMBL" id="BMAC01000641">
    <property type="protein sequence ID" value="GFQ00734.1"/>
    <property type="molecule type" value="Genomic_DNA"/>
</dbReference>
<keyword evidence="6" id="KW-0677">Repeat</keyword>
<evidence type="ECO:0000256" key="1">
    <source>
        <dbReference type="ARBA" id="ARBA00001798"/>
    </source>
</evidence>
<dbReference type="GO" id="GO:0016567">
    <property type="term" value="P:protein ubiquitination"/>
    <property type="evidence" value="ECO:0007669"/>
    <property type="project" value="UniProtKB-UniPathway"/>
</dbReference>
<evidence type="ECO:0000259" key="10">
    <source>
        <dbReference type="PROSITE" id="PS51873"/>
    </source>
</evidence>
<evidence type="ECO:0000256" key="2">
    <source>
        <dbReference type="ARBA" id="ARBA00001947"/>
    </source>
</evidence>
<keyword evidence="5" id="KW-0479">Metal-binding</keyword>
<keyword evidence="7" id="KW-0863">Zinc-finger</keyword>
<evidence type="ECO:0000256" key="8">
    <source>
        <dbReference type="ARBA" id="ARBA00022786"/>
    </source>
</evidence>
<keyword evidence="4" id="KW-0808">Transferase</keyword>
<dbReference type="PROSITE" id="PS51873">
    <property type="entry name" value="TRIAD"/>
    <property type="match status" value="1"/>
</dbReference>
<dbReference type="Pfam" id="PF01485">
    <property type="entry name" value="IBR"/>
    <property type="match status" value="1"/>
</dbReference>
<evidence type="ECO:0000313" key="11">
    <source>
        <dbReference type="EMBL" id="GFQ00734.1"/>
    </source>
</evidence>
<keyword evidence="9" id="KW-0862">Zinc</keyword>
<accession>A0A830CXY2</accession>
<dbReference type="SMART" id="SM00647">
    <property type="entry name" value="IBR"/>
    <property type="match status" value="1"/>
</dbReference>
<proteinExistence type="predicted"/>
<dbReference type="SUPFAM" id="SSF57850">
    <property type="entry name" value="RING/U-box"/>
    <property type="match status" value="3"/>
</dbReference>
<evidence type="ECO:0000256" key="6">
    <source>
        <dbReference type="ARBA" id="ARBA00022737"/>
    </source>
</evidence>
<evidence type="ECO:0000256" key="3">
    <source>
        <dbReference type="ARBA" id="ARBA00012251"/>
    </source>
</evidence>
<reference evidence="11" key="1">
    <citation type="submission" date="2020-07" db="EMBL/GenBank/DDBJ databases">
        <title>Ethylene signaling mediates host invasion by parasitic plants.</title>
        <authorList>
            <person name="Yoshida S."/>
        </authorList>
    </citation>
    <scope>NUCLEOTIDE SEQUENCE</scope>
    <source>
        <strain evidence="11">Okayama</strain>
    </source>
</reference>
<evidence type="ECO:0000256" key="5">
    <source>
        <dbReference type="ARBA" id="ARBA00022723"/>
    </source>
</evidence>
<dbReference type="UniPathway" id="UPA00143"/>
<dbReference type="GO" id="GO:0008270">
    <property type="term" value="F:zinc ion binding"/>
    <property type="evidence" value="ECO:0007669"/>
    <property type="project" value="UniProtKB-KW"/>
</dbReference>
<dbReference type="OrthoDB" id="10009520at2759"/>
<gene>
    <name evidence="11" type="ORF">PHJA_002217300</name>
</gene>
<dbReference type="AlphaFoldDB" id="A0A830CXY2"/>